<dbReference type="PANTHER" id="PTHR47993:SF65">
    <property type="entry name" value="F-BOX DOMAIN-CONTAINING PROTEIN"/>
    <property type="match status" value="1"/>
</dbReference>
<dbReference type="InterPro" id="IPR050233">
    <property type="entry name" value="A_thaliana_F-box"/>
</dbReference>
<name>N1QVJ5_AEGTA</name>
<sequence>MAKAARAGAAPLRHDGSLPEEIVVWEILVRLDPKSLLRCRVVRRTWRHATSTRAFLLAHHAHQPALPIALDEEYILTADRLAAAKLHTVAHLDKAFNPEASCDGLLVLSRYNNMTDTIDFSVCNLATRQFAPLQQLHELGLRLLGMYSHQPTGEYRLLLERDSYNETPEDQLGYYVFALGSHQSPRYIGWQESTSQCFSLPVLVCDSLHWYPVYYVSESSYIRLQSESKAIIVFDTIAESFRPMHAPIVSSNSYAFEMDGTLGIYGRNYAKTTIDIWVLQNYESEVWDFKYRIKLPVAEIRGKFEAFDDHWNVEVVSADGDVLLLVNSGRCLSYVDNDAFPLPDIAGCPCFNRSCYYSLQKYRKHVLVFDTTTESFRHMRAPLVLGDSDPGLFEMDGTLGINCHNDAMGIITIWVLQDYESELWDIKYRIKLPVGEIREKFGDDGESWGLGVGVLSGDGDVLLLLNFGGWLLQVDSDGKLIESFDCGHRDLAIYEYQLKQSLVQHTFFPALKSGSAPPLI</sequence>
<proteinExistence type="predicted"/>
<dbReference type="EnsemblPlants" id="EMT14496">
    <property type="protein sequence ID" value="EMT14496"/>
    <property type="gene ID" value="F775_22062"/>
</dbReference>
<dbReference type="InterPro" id="IPR036047">
    <property type="entry name" value="F-box-like_dom_sf"/>
</dbReference>
<reference evidence="2" key="1">
    <citation type="submission" date="2015-06" db="UniProtKB">
        <authorList>
            <consortium name="EnsemblPlants"/>
        </authorList>
    </citation>
    <scope>IDENTIFICATION</scope>
</reference>
<evidence type="ECO:0000259" key="1">
    <source>
        <dbReference type="Pfam" id="PF08268"/>
    </source>
</evidence>
<dbReference type="Pfam" id="PF08268">
    <property type="entry name" value="FBA_3"/>
    <property type="match status" value="1"/>
</dbReference>
<organism evidence="2">
    <name type="scientific">Aegilops tauschii</name>
    <name type="common">Tausch's goatgrass</name>
    <name type="synonym">Aegilops squarrosa</name>
    <dbReference type="NCBI Taxonomy" id="37682"/>
    <lineage>
        <taxon>Eukaryota</taxon>
        <taxon>Viridiplantae</taxon>
        <taxon>Streptophyta</taxon>
        <taxon>Embryophyta</taxon>
        <taxon>Tracheophyta</taxon>
        <taxon>Spermatophyta</taxon>
        <taxon>Magnoliopsida</taxon>
        <taxon>Liliopsida</taxon>
        <taxon>Poales</taxon>
        <taxon>Poaceae</taxon>
        <taxon>BOP clade</taxon>
        <taxon>Pooideae</taxon>
        <taxon>Triticodae</taxon>
        <taxon>Triticeae</taxon>
        <taxon>Triticinae</taxon>
        <taxon>Aegilops</taxon>
    </lineage>
</organism>
<dbReference type="PANTHER" id="PTHR47993">
    <property type="entry name" value="OS09G0372900 PROTEIN-RELATED"/>
    <property type="match status" value="1"/>
</dbReference>
<dbReference type="SUPFAM" id="SSF81383">
    <property type="entry name" value="F-box domain"/>
    <property type="match status" value="1"/>
</dbReference>
<dbReference type="AlphaFoldDB" id="N1QVJ5"/>
<protein>
    <recommendedName>
        <fullName evidence="1">F-box associated beta-propeller type 3 domain-containing protein</fullName>
    </recommendedName>
</protein>
<feature type="domain" description="F-box associated beta-propeller type 3" evidence="1">
    <location>
        <begin position="95"/>
        <end position="325"/>
    </location>
</feature>
<evidence type="ECO:0000313" key="2">
    <source>
        <dbReference type="EnsemblPlants" id="EMT14496"/>
    </source>
</evidence>
<accession>N1QVJ5</accession>
<dbReference type="Gene3D" id="1.20.1280.50">
    <property type="match status" value="1"/>
</dbReference>
<dbReference type="InterPro" id="IPR013187">
    <property type="entry name" value="F-box-assoc_dom_typ3"/>
</dbReference>